<evidence type="ECO:0000313" key="1">
    <source>
        <dbReference type="EMBL" id="KAL2344585.1"/>
    </source>
</evidence>
<sequence>MMAPLIPCGTHLAAPFWNGISRLFCSNQLVEQEFQEGIRTPYWEESFSPRKGFPSFKEIEYPLQRTLFS</sequence>
<dbReference type="Proteomes" id="UP001603857">
    <property type="component" value="Unassembled WGS sequence"/>
</dbReference>
<reference evidence="1 2" key="1">
    <citation type="submission" date="2024-08" db="EMBL/GenBank/DDBJ databases">
        <title>Insights into the chromosomal genome structure of Flemingia macrophylla.</title>
        <authorList>
            <person name="Ding Y."/>
            <person name="Zhao Y."/>
            <person name="Bi W."/>
            <person name="Wu M."/>
            <person name="Zhao G."/>
            <person name="Gong Y."/>
            <person name="Li W."/>
            <person name="Zhang P."/>
        </authorList>
    </citation>
    <scope>NUCLEOTIDE SEQUENCE [LARGE SCALE GENOMIC DNA]</scope>
    <source>
        <strain evidence="1">DYQJB</strain>
        <tissue evidence="1">Leaf</tissue>
    </source>
</reference>
<protein>
    <submittedName>
        <fullName evidence="1">Uncharacterized protein</fullName>
    </submittedName>
</protein>
<gene>
    <name evidence="1" type="ORF">Fmac_005870</name>
</gene>
<dbReference type="AlphaFoldDB" id="A0ABD1NBT5"/>
<name>A0ABD1NBT5_9FABA</name>
<keyword evidence="2" id="KW-1185">Reference proteome</keyword>
<accession>A0ABD1NBT5</accession>
<evidence type="ECO:0000313" key="2">
    <source>
        <dbReference type="Proteomes" id="UP001603857"/>
    </source>
</evidence>
<comment type="caution">
    <text evidence="1">The sequence shown here is derived from an EMBL/GenBank/DDBJ whole genome shotgun (WGS) entry which is preliminary data.</text>
</comment>
<dbReference type="EMBL" id="JBGMDY010000002">
    <property type="protein sequence ID" value="KAL2344585.1"/>
    <property type="molecule type" value="Genomic_DNA"/>
</dbReference>
<proteinExistence type="predicted"/>
<organism evidence="1 2">
    <name type="scientific">Flemingia macrophylla</name>
    <dbReference type="NCBI Taxonomy" id="520843"/>
    <lineage>
        <taxon>Eukaryota</taxon>
        <taxon>Viridiplantae</taxon>
        <taxon>Streptophyta</taxon>
        <taxon>Embryophyta</taxon>
        <taxon>Tracheophyta</taxon>
        <taxon>Spermatophyta</taxon>
        <taxon>Magnoliopsida</taxon>
        <taxon>eudicotyledons</taxon>
        <taxon>Gunneridae</taxon>
        <taxon>Pentapetalae</taxon>
        <taxon>rosids</taxon>
        <taxon>fabids</taxon>
        <taxon>Fabales</taxon>
        <taxon>Fabaceae</taxon>
        <taxon>Papilionoideae</taxon>
        <taxon>50 kb inversion clade</taxon>
        <taxon>NPAAA clade</taxon>
        <taxon>indigoferoid/millettioid clade</taxon>
        <taxon>Phaseoleae</taxon>
        <taxon>Flemingia</taxon>
    </lineage>
</organism>